<reference evidence="1 2" key="1">
    <citation type="submission" date="2016-09" db="EMBL/GenBank/DDBJ databases">
        <title>The draft genome of Dichanthelium oligosanthes: A C3 panicoid grass species.</title>
        <authorList>
            <person name="Studer A.J."/>
            <person name="Schnable J.C."/>
            <person name="Brutnell T.P."/>
        </authorList>
    </citation>
    <scope>NUCLEOTIDE SEQUENCE [LARGE SCALE GENOMIC DNA]</scope>
    <source>
        <strain evidence="2">cv. Kellogg 1175</strain>
        <tissue evidence="1">Leaf</tissue>
    </source>
</reference>
<evidence type="ECO:0008006" key="3">
    <source>
        <dbReference type="Google" id="ProtNLM"/>
    </source>
</evidence>
<proteinExistence type="predicted"/>
<dbReference type="PANTHER" id="PTHR47718">
    <property type="entry name" value="OS01G0519700 PROTEIN"/>
    <property type="match status" value="1"/>
</dbReference>
<feature type="non-terminal residue" evidence="1">
    <location>
        <position position="1"/>
    </location>
</feature>
<name>A0A1E5W9S5_9POAL</name>
<dbReference type="OrthoDB" id="785127at2759"/>
<evidence type="ECO:0000313" key="1">
    <source>
        <dbReference type="EMBL" id="OEL34000.1"/>
    </source>
</evidence>
<dbReference type="Proteomes" id="UP000095767">
    <property type="component" value="Unassembled WGS sequence"/>
</dbReference>
<protein>
    <recommendedName>
        <fullName evidence="3">Protein FAR1-RELATED SEQUENCE</fullName>
    </recommendedName>
</protein>
<dbReference type="AlphaFoldDB" id="A0A1E5W9S5"/>
<sequence length="157" mass="17843">LNMTSNGCIDLNIEPVDVGVSFFELTQNEIVVANSMQTSVSAPAAIAVPSILGAMDKAAIQLKLLTLLPQFQSSRRNLVIMVELYSGIENTQYTEGDAKNLHVENRAEYRGKDMKATLDYFEDLKKEDPDFYYRYTLDEYDRVENLFWVDGAPRRAY</sequence>
<evidence type="ECO:0000313" key="2">
    <source>
        <dbReference type="Proteomes" id="UP000095767"/>
    </source>
</evidence>
<accession>A0A1E5W9S5</accession>
<dbReference type="EMBL" id="LWDX02016824">
    <property type="protein sequence ID" value="OEL34000.1"/>
    <property type="molecule type" value="Genomic_DNA"/>
</dbReference>
<keyword evidence="2" id="KW-1185">Reference proteome</keyword>
<comment type="caution">
    <text evidence="1">The sequence shown here is derived from an EMBL/GenBank/DDBJ whole genome shotgun (WGS) entry which is preliminary data.</text>
</comment>
<organism evidence="1 2">
    <name type="scientific">Dichanthelium oligosanthes</name>
    <dbReference type="NCBI Taxonomy" id="888268"/>
    <lineage>
        <taxon>Eukaryota</taxon>
        <taxon>Viridiplantae</taxon>
        <taxon>Streptophyta</taxon>
        <taxon>Embryophyta</taxon>
        <taxon>Tracheophyta</taxon>
        <taxon>Spermatophyta</taxon>
        <taxon>Magnoliopsida</taxon>
        <taxon>Liliopsida</taxon>
        <taxon>Poales</taxon>
        <taxon>Poaceae</taxon>
        <taxon>PACMAD clade</taxon>
        <taxon>Panicoideae</taxon>
        <taxon>Panicodae</taxon>
        <taxon>Paniceae</taxon>
        <taxon>Dichantheliinae</taxon>
        <taxon>Dichanthelium</taxon>
    </lineage>
</organism>
<gene>
    <name evidence="1" type="ORF">BAE44_0004980</name>
</gene>
<dbReference type="PANTHER" id="PTHR47718:SF4">
    <property type="entry name" value="PROTEIN FAR1-RELATED SEQUENCE"/>
    <property type="match status" value="1"/>
</dbReference>